<evidence type="ECO:0000256" key="2">
    <source>
        <dbReference type="SAM" id="MobiDB-lite"/>
    </source>
</evidence>
<dbReference type="Pfam" id="PF00293">
    <property type="entry name" value="NUDIX"/>
    <property type="match status" value="1"/>
</dbReference>
<evidence type="ECO:0000256" key="1">
    <source>
        <dbReference type="ARBA" id="ARBA00005582"/>
    </source>
</evidence>
<dbReference type="InterPro" id="IPR000086">
    <property type="entry name" value="NUDIX_hydrolase_dom"/>
</dbReference>
<dbReference type="PANTHER" id="PTHR43736:SF1">
    <property type="entry name" value="DIHYDRONEOPTERIN TRIPHOSPHATE DIPHOSPHATASE"/>
    <property type="match status" value="1"/>
</dbReference>
<sequence length="166" mass="18135">MGVIGERVRAVLITGDGHFLTIKRVRPGQAPYWVLPGGGVEPADDGLEAALHREIQEELAGQAEIHSLLGVVDSGPDRQHIYLARILRYDFAARSGPEAREDVRGEYLLHPLPLTSAALTTIALMPPQVATLLAHCLTITDDLFTLPDKRAPRHGSDRPPTFGPRR</sequence>
<gene>
    <name evidence="4" type="ORF">ACFO60_10730</name>
</gene>
<reference evidence="5" key="1">
    <citation type="journal article" date="2019" name="Int. J. Syst. Evol. Microbiol.">
        <title>The Global Catalogue of Microorganisms (GCM) 10K type strain sequencing project: providing services to taxonomists for standard genome sequencing and annotation.</title>
        <authorList>
            <consortium name="The Broad Institute Genomics Platform"/>
            <consortium name="The Broad Institute Genome Sequencing Center for Infectious Disease"/>
            <person name="Wu L."/>
            <person name="Ma J."/>
        </authorList>
    </citation>
    <scope>NUCLEOTIDE SEQUENCE [LARGE SCALE GENOMIC DNA]</scope>
    <source>
        <strain evidence="5">CGMCC 4.7132</strain>
    </source>
</reference>
<keyword evidence="5" id="KW-1185">Reference proteome</keyword>
<feature type="compositionally biased region" description="Basic and acidic residues" evidence="2">
    <location>
        <begin position="147"/>
        <end position="157"/>
    </location>
</feature>
<comment type="similarity">
    <text evidence="1">Belongs to the Nudix hydrolase family.</text>
</comment>
<protein>
    <submittedName>
        <fullName evidence="4">NUDIX domain-containing protein</fullName>
    </submittedName>
</protein>
<dbReference type="PROSITE" id="PS51462">
    <property type="entry name" value="NUDIX"/>
    <property type="match status" value="1"/>
</dbReference>
<proteinExistence type="inferred from homology"/>
<dbReference type="RefSeq" id="WP_380839680.1">
    <property type="nucleotide sequence ID" value="NZ_JBHSFP010000005.1"/>
</dbReference>
<dbReference type="SUPFAM" id="SSF55811">
    <property type="entry name" value="Nudix"/>
    <property type="match status" value="1"/>
</dbReference>
<evidence type="ECO:0000313" key="4">
    <source>
        <dbReference type="EMBL" id="MFC4531237.1"/>
    </source>
</evidence>
<dbReference type="InterPro" id="IPR015797">
    <property type="entry name" value="NUDIX_hydrolase-like_dom_sf"/>
</dbReference>
<evidence type="ECO:0000313" key="5">
    <source>
        <dbReference type="Proteomes" id="UP001596004"/>
    </source>
</evidence>
<feature type="region of interest" description="Disordered" evidence="2">
    <location>
        <begin position="147"/>
        <end position="166"/>
    </location>
</feature>
<dbReference type="PANTHER" id="PTHR43736">
    <property type="entry name" value="ADP-RIBOSE PYROPHOSPHATASE"/>
    <property type="match status" value="1"/>
</dbReference>
<dbReference type="Gene3D" id="3.90.79.10">
    <property type="entry name" value="Nucleoside Triphosphate Pyrophosphohydrolase"/>
    <property type="match status" value="1"/>
</dbReference>
<organism evidence="4 5">
    <name type="scientific">Sphaerisporangium dianthi</name>
    <dbReference type="NCBI Taxonomy" id="1436120"/>
    <lineage>
        <taxon>Bacteria</taxon>
        <taxon>Bacillati</taxon>
        <taxon>Actinomycetota</taxon>
        <taxon>Actinomycetes</taxon>
        <taxon>Streptosporangiales</taxon>
        <taxon>Streptosporangiaceae</taxon>
        <taxon>Sphaerisporangium</taxon>
    </lineage>
</organism>
<feature type="domain" description="Nudix hydrolase" evidence="3">
    <location>
        <begin position="3"/>
        <end position="130"/>
    </location>
</feature>
<dbReference type="EMBL" id="JBHSFP010000005">
    <property type="protein sequence ID" value="MFC4531237.1"/>
    <property type="molecule type" value="Genomic_DNA"/>
</dbReference>
<comment type="caution">
    <text evidence="4">The sequence shown here is derived from an EMBL/GenBank/DDBJ whole genome shotgun (WGS) entry which is preliminary data.</text>
</comment>
<name>A0ABV9CF12_9ACTN</name>
<dbReference type="Proteomes" id="UP001596004">
    <property type="component" value="Unassembled WGS sequence"/>
</dbReference>
<evidence type="ECO:0000259" key="3">
    <source>
        <dbReference type="PROSITE" id="PS51462"/>
    </source>
</evidence>
<accession>A0ABV9CF12</accession>